<accession>A0ABX2ZR46</accession>
<dbReference type="RefSeq" id="WP_069033577.1">
    <property type="nucleotide sequence ID" value="NZ_MDKC01000011.1"/>
</dbReference>
<proteinExistence type="predicted"/>
<dbReference type="InterPro" id="IPR021617">
    <property type="entry name" value="DUF3231"/>
</dbReference>
<dbReference type="Proteomes" id="UP000094580">
    <property type="component" value="Unassembled WGS sequence"/>
</dbReference>
<evidence type="ECO:0008006" key="3">
    <source>
        <dbReference type="Google" id="ProtNLM"/>
    </source>
</evidence>
<dbReference type="InterPro" id="IPR012347">
    <property type="entry name" value="Ferritin-like"/>
</dbReference>
<keyword evidence="2" id="KW-1185">Reference proteome</keyword>
<evidence type="ECO:0000313" key="2">
    <source>
        <dbReference type="Proteomes" id="UP000094580"/>
    </source>
</evidence>
<evidence type="ECO:0000313" key="1">
    <source>
        <dbReference type="EMBL" id="ODG92177.1"/>
    </source>
</evidence>
<reference evidence="1 2" key="1">
    <citation type="submission" date="2016-07" db="EMBL/GenBank/DDBJ databases">
        <authorList>
            <person name="Townsley L."/>
            <person name="Shank E.A."/>
        </authorList>
    </citation>
    <scope>NUCLEOTIDE SEQUENCE [LARGE SCALE GENOMIC DNA]</scope>
    <source>
        <strain evidence="1 2">CH01</strain>
    </source>
</reference>
<dbReference type="Gene3D" id="1.20.1260.10">
    <property type="match status" value="1"/>
</dbReference>
<dbReference type="Pfam" id="PF11553">
    <property type="entry name" value="DUF3231"/>
    <property type="match status" value="1"/>
</dbReference>
<gene>
    <name evidence="1" type="ORF">BED47_21140</name>
</gene>
<name>A0ABX2ZR46_9BACI</name>
<protein>
    <recommendedName>
        <fullName evidence="3">DUF3231 family protein</fullName>
    </recommendedName>
</protein>
<organism evidence="1 2">
    <name type="scientific">Gottfriedia luciferensis</name>
    <dbReference type="NCBI Taxonomy" id="178774"/>
    <lineage>
        <taxon>Bacteria</taxon>
        <taxon>Bacillati</taxon>
        <taxon>Bacillota</taxon>
        <taxon>Bacilli</taxon>
        <taxon>Bacillales</taxon>
        <taxon>Bacillaceae</taxon>
        <taxon>Gottfriedia</taxon>
    </lineage>
</organism>
<sequence>MNLFEKGSKFIMGVLSGNPQNEPLHYGEVYGLWSHLSATKAGVDTYQVYINHTGDEELKAFLKQVIENSMKPAIKEVEEVLLHNDIAVPPTPSERPDADLEQIPAGARFQDSQIAYMVAAEIAAGVTSNAALMSQSIREDIGTMFASFGAKKAKDGAALLQIMKTKGWLVPPPLHLETKQQQH</sequence>
<comment type="caution">
    <text evidence="1">The sequence shown here is derived from an EMBL/GenBank/DDBJ whole genome shotgun (WGS) entry which is preliminary data.</text>
</comment>
<dbReference type="EMBL" id="MDKC01000011">
    <property type="protein sequence ID" value="ODG92177.1"/>
    <property type="molecule type" value="Genomic_DNA"/>
</dbReference>